<feature type="domain" description="WRKY" evidence="7">
    <location>
        <begin position="158"/>
        <end position="223"/>
    </location>
</feature>
<accession>A0A140H8R4</accession>
<dbReference type="GO" id="GO:0003700">
    <property type="term" value="F:DNA-binding transcription factor activity"/>
    <property type="evidence" value="ECO:0000318"/>
    <property type="project" value="GO_Central"/>
</dbReference>
<dbReference type="Pfam" id="PF03106">
    <property type="entry name" value="WRKY"/>
    <property type="match status" value="1"/>
</dbReference>
<dbReference type="InterPro" id="IPR044810">
    <property type="entry name" value="WRKY_plant"/>
</dbReference>
<dbReference type="InterPro" id="IPR036576">
    <property type="entry name" value="WRKY_dom_sf"/>
</dbReference>
<sequence length="304" mass="32958">MDDAHNPDPGGNFATDSNWNLGSDSDTVNYLFTSDRESSILGEFGWNLHSARTSSESDRFGGLDRIDSENVGFASESSRFQGSVSCGGEACTVGSGSGGGAGVGDVSTSNPSVSSSSSEDPPEKATSSGGKLAEIPSKARKKGQKRIRQPRFAFMTKSEVDHLEDGYRWRKYGQKAVKNSPFPRSYYRCTNSKCTVKKRVERSSEDPTIVITTYEGQHCHHTVGFPRGGIIGHESTFVNHLTSPVSQFYYPGILLSREGPLNITQSQQVPVQTVESSTLREPTPQIPVDEGLLGDIVPPGMRNR</sequence>
<dbReference type="EMBL" id="KT827635">
    <property type="protein sequence ID" value="AMO00428.1"/>
    <property type="molecule type" value="mRNA"/>
</dbReference>
<keyword evidence="4" id="KW-0804">Transcription</keyword>
<dbReference type="PANTHER" id="PTHR31221:SF334">
    <property type="entry name" value="WRKY TRANSCRIPTION FACTOR 57-RELATED"/>
    <property type="match status" value="1"/>
</dbReference>
<dbReference type="Gramene" id="Manes.01G029300.4.v8.1">
    <property type="protein sequence ID" value="Manes.01G029300.4.v8.1.CDS"/>
    <property type="gene ID" value="Manes.01G029300.v8.1"/>
</dbReference>
<dbReference type="Proteomes" id="UP000091857">
    <property type="component" value="Chromosome 1"/>
</dbReference>
<keyword evidence="5" id="KW-0539">Nucleus</keyword>
<keyword evidence="3" id="KW-0238">DNA-binding</keyword>
<keyword evidence="2" id="KW-0805">Transcription regulation</keyword>
<feature type="compositionally biased region" description="Polar residues" evidence="6">
    <location>
        <begin position="14"/>
        <end position="23"/>
    </location>
</feature>
<evidence type="ECO:0000256" key="3">
    <source>
        <dbReference type="ARBA" id="ARBA00023125"/>
    </source>
</evidence>
<evidence type="ECO:0000256" key="6">
    <source>
        <dbReference type="SAM" id="MobiDB-lite"/>
    </source>
</evidence>
<dbReference type="SUPFAM" id="SSF118290">
    <property type="entry name" value="WRKY DNA-binding domain"/>
    <property type="match status" value="1"/>
</dbReference>
<dbReference type="STRING" id="3983.A0A140H8R4"/>
<dbReference type="SMART" id="SM00774">
    <property type="entry name" value="WRKY"/>
    <property type="match status" value="1"/>
</dbReference>
<reference evidence="9 10" key="2">
    <citation type="submission" date="2016-02" db="EMBL/GenBank/DDBJ databases">
        <title>WGS assembly of Manihot esculenta.</title>
        <authorList>
            <person name="Bredeson J.V."/>
            <person name="Prochnik S.E."/>
            <person name="Lyons J.B."/>
            <person name="Schmutz J."/>
            <person name="Grimwood J."/>
            <person name="Vrebalov J."/>
            <person name="Bart R.S."/>
            <person name="Amuge T."/>
            <person name="Ferguson M.E."/>
            <person name="Green R."/>
            <person name="Putnam N."/>
            <person name="Stites J."/>
            <person name="Rounsley S."/>
            <person name="Rokhsar D.S."/>
        </authorList>
    </citation>
    <scope>NUCLEOTIDE SEQUENCE [LARGE SCALE GENOMIC DNA]</scope>
    <source>
        <strain evidence="10">cv. AM560-2</strain>
        <tissue evidence="9">Leaf</tissue>
    </source>
</reference>
<evidence type="ECO:0000256" key="2">
    <source>
        <dbReference type="ARBA" id="ARBA00023015"/>
    </source>
</evidence>
<evidence type="ECO:0000256" key="5">
    <source>
        <dbReference type="ARBA" id="ARBA00023242"/>
    </source>
</evidence>
<evidence type="ECO:0000313" key="9">
    <source>
        <dbReference type="EMBL" id="OAY59397.1"/>
    </source>
</evidence>
<dbReference type="EMBL" id="CM004387">
    <property type="protein sequence ID" value="OAY59397.1"/>
    <property type="molecule type" value="Genomic_DNA"/>
</dbReference>
<feature type="compositionally biased region" description="Basic residues" evidence="6">
    <location>
        <begin position="138"/>
        <end position="149"/>
    </location>
</feature>
<keyword evidence="10" id="KW-1185">Reference proteome</keyword>
<evidence type="ECO:0000313" key="10">
    <source>
        <dbReference type="Proteomes" id="UP000091857"/>
    </source>
</evidence>
<feature type="region of interest" description="Disordered" evidence="6">
    <location>
        <begin position="1"/>
        <end position="23"/>
    </location>
</feature>
<dbReference type="SMR" id="A0A140H8R4"/>
<name>A0A140H8R4_MANES</name>
<dbReference type="GO" id="GO:0000976">
    <property type="term" value="F:transcription cis-regulatory region binding"/>
    <property type="evidence" value="ECO:0000318"/>
    <property type="project" value="GO_Central"/>
</dbReference>
<feature type="compositionally biased region" description="Low complexity" evidence="6">
    <location>
        <begin position="104"/>
        <end position="118"/>
    </location>
</feature>
<dbReference type="PROSITE" id="PS50811">
    <property type="entry name" value="WRKY"/>
    <property type="match status" value="1"/>
</dbReference>
<dbReference type="InterPro" id="IPR003657">
    <property type="entry name" value="WRKY_dom"/>
</dbReference>
<dbReference type="AlphaFoldDB" id="A0A140H8R4"/>
<feature type="region of interest" description="Disordered" evidence="6">
    <location>
        <begin position="96"/>
        <end position="149"/>
    </location>
</feature>
<dbReference type="GO" id="GO:0006355">
    <property type="term" value="P:regulation of DNA-templated transcription"/>
    <property type="evidence" value="ECO:0000318"/>
    <property type="project" value="GO_Central"/>
</dbReference>
<evidence type="ECO:0000256" key="1">
    <source>
        <dbReference type="ARBA" id="ARBA00004123"/>
    </source>
</evidence>
<dbReference type="OrthoDB" id="771376at2759"/>
<evidence type="ECO:0000259" key="7">
    <source>
        <dbReference type="PROSITE" id="PS50811"/>
    </source>
</evidence>
<dbReference type="GO" id="GO:0005634">
    <property type="term" value="C:nucleus"/>
    <property type="evidence" value="ECO:0000318"/>
    <property type="project" value="GO_Central"/>
</dbReference>
<dbReference type="PANTHER" id="PTHR31221">
    <property type="entry name" value="WRKY TRANSCRIPTION FACTOR PROTEIN 1-RELATED"/>
    <property type="match status" value="1"/>
</dbReference>
<proteinExistence type="evidence at transcript level"/>
<protein>
    <submittedName>
        <fullName evidence="8">WRKY transcription factor 60</fullName>
    </submittedName>
</protein>
<organism evidence="8">
    <name type="scientific">Manihot esculenta</name>
    <name type="common">Cassava</name>
    <name type="synonym">Jatropha manihot</name>
    <dbReference type="NCBI Taxonomy" id="3983"/>
    <lineage>
        <taxon>Eukaryota</taxon>
        <taxon>Viridiplantae</taxon>
        <taxon>Streptophyta</taxon>
        <taxon>Embryophyta</taxon>
        <taxon>Tracheophyta</taxon>
        <taxon>Spermatophyta</taxon>
        <taxon>Magnoliopsida</taxon>
        <taxon>eudicotyledons</taxon>
        <taxon>Gunneridae</taxon>
        <taxon>Pentapetalae</taxon>
        <taxon>rosids</taxon>
        <taxon>fabids</taxon>
        <taxon>Malpighiales</taxon>
        <taxon>Euphorbiaceae</taxon>
        <taxon>Crotonoideae</taxon>
        <taxon>Manihoteae</taxon>
        <taxon>Manihot</taxon>
    </lineage>
</organism>
<comment type="subcellular location">
    <subcellularLocation>
        <location evidence="1">Nucleus</location>
    </subcellularLocation>
</comment>
<dbReference type="OMA" id="FHRNTSD"/>
<reference evidence="8" key="1">
    <citation type="journal article" date="2016" name="Front. Plant Sci.">
        <title>Genome-Wide Identification and Expression Analysis of the WRKY Gene Family in Cassava.</title>
        <authorList>
            <person name="Wei Y."/>
            <person name="Shi H."/>
            <person name="Xia Z."/>
            <person name="Tie W."/>
            <person name="Ding Z."/>
            <person name="Yan Y."/>
            <person name="Wang W."/>
            <person name="Hu W."/>
            <person name="Li K."/>
        </authorList>
    </citation>
    <scope>NUCLEOTIDE SEQUENCE</scope>
</reference>
<evidence type="ECO:0000313" key="8">
    <source>
        <dbReference type="EMBL" id="AMO00428.1"/>
    </source>
</evidence>
<dbReference type="Gene3D" id="2.20.25.80">
    <property type="entry name" value="WRKY domain"/>
    <property type="match status" value="1"/>
</dbReference>
<evidence type="ECO:0000256" key="4">
    <source>
        <dbReference type="ARBA" id="ARBA00023163"/>
    </source>
</evidence>
<dbReference type="Gramene" id="Manes.01G029300.3.v8.1">
    <property type="protein sequence ID" value="Manes.01G029300.3.v8.1.CDS"/>
    <property type="gene ID" value="Manes.01G029300.v8.1"/>
</dbReference>
<gene>
    <name evidence="9" type="ORF">MANES_01G029300</name>
</gene>
<dbReference type="FunFam" id="2.20.25.80:FF:000003">
    <property type="entry name" value="WRKY transcription factor 57"/>
    <property type="match status" value="1"/>
</dbReference>